<name>A0A6D2KUC4_9BRAS</name>
<feature type="region of interest" description="Disordered" evidence="1">
    <location>
        <begin position="60"/>
        <end position="132"/>
    </location>
</feature>
<feature type="signal peptide" evidence="2">
    <location>
        <begin position="1"/>
        <end position="15"/>
    </location>
</feature>
<dbReference type="OrthoDB" id="10656552at2759"/>
<sequence length="176" mass="19946">MSFPLFMAILDLVVGARCPPNVRVLLSLSILYSLSRAYSIALKIVSGEIVSRSKPFQEREYGEDIKSSSTKEHGTKSHEEERMKLRRAKETSELSSVQMEAVIKHPSSRNTWRSYSTHPELATKNNQPKRSSYEADIEDTFWQIFNGLDGDTRCSNPGVRWGDLTNGLHGEELEVK</sequence>
<reference evidence="3" key="1">
    <citation type="submission" date="2020-01" db="EMBL/GenBank/DDBJ databases">
        <authorList>
            <person name="Mishra B."/>
        </authorList>
    </citation>
    <scope>NUCLEOTIDE SEQUENCE [LARGE SCALE GENOMIC DNA]</scope>
</reference>
<dbReference type="EMBL" id="CACVBM020001718">
    <property type="protein sequence ID" value="CAA7058072.1"/>
    <property type="molecule type" value="Genomic_DNA"/>
</dbReference>
<feature type="compositionally biased region" description="Basic and acidic residues" evidence="1">
    <location>
        <begin position="60"/>
        <end position="92"/>
    </location>
</feature>
<evidence type="ECO:0000256" key="2">
    <source>
        <dbReference type="SAM" id="SignalP"/>
    </source>
</evidence>
<gene>
    <name evidence="3" type="ORF">MERR_LOCUS45308</name>
</gene>
<evidence type="ECO:0008006" key="5">
    <source>
        <dbReference type="Google" id="ProtNLM"/>
    </source>
</evidence>
<dbReference type="AlphaFoldDB" id="A0A6D2KUC4"/>
<feature type="chain" id="PRO_5025600914" description="DUF4220 domain-containing protein" evidence="2">
    <location>
        <begin position="16"/>
        <end position="176"/>
    </location>
</feature>
<feature type="compositionally biased region" description="Polar residues" evidence="1">
    <location>
        <begin position="108"/>
        <end position="130"/>
    </location>
</feature>
<evidence type="ECO:0000313" key="4">
    <source>
        <dbReference type="Proteomes" id="UP000467841"/>
    </source>
</evidence>
<comment type="caution">
    <text evidence="3">The sequence shown here is derived from an EMBL/GenBank/DDBJ whole genome shotgun (WGS) entry which is preliminary data.</text>
</comment>
<proteinExistence type="predicted"/>
<dbReference type="Proteomes" id="UP000467841">
    <property type="component" value="Unassembled WGS sequence"/>
</dbReference>
<organism evidence="3 4">
    <name type="scientific">Microthlaspi erraticum</name>
    <dbReference type="NCBI Taxonomy" id="1685480"/>
    <lineage>
        <taxon>Eukaryota</taxon>
        <taxon>Viridiplantae</taxon>
        <taxon>Streptophyta</taxon>
        <taxon>Embryophyta</taxon>
        <taxon>Tracheophyta</taxon>
        <taxon>Spermatophyta</taxon>
        <taxon>Magnoliopsida</taxon>
        <taxon>eudicotyledons</taxon>
        <taxon>Gunneridae</taxon>
        <taxon>Pentapetalae</taxon>
        <taxon>rosids</taxon>
        <taxon>malvids</taxon>
        <taxon>Brassicales</taxon>
        <taxon>Brassicaceae</taxon>
        <taxon>Coluteocarpeae</taxon>
        <taxon>Microthlaspi</taxon>
    </lineage>
</organism>
<evidence type="ECO:0000313" key="3">
    <source>
        <dbReference type="EMBL" id="CAA7058072.1"/>
    </source>
</evidence>
<evidence type="ECO:0000256" key="1">
    <source>
        <dbReference type="SAM" id="MobiDB-lite"/>
    </source>
</evidence>
<keyword evidence="2" id="KW-0732">Signal</keyword>
<protein>
    <recommendedName>
        <fullName evidence="5">DUF4220 domain-containing protein</fullName>
    </recommendedName>
</protein>
<keyword evidence="4" id="KW-1185">Reference proteome</keyword>
<accession>A0A6D2KUC4</accession>